<reference evidence="1 2" key="1">
    <citation type="submission" date="2017-08" db="EMBL/GenBank/DDBJ databases">
        <title>Infants hospitalized years apart are colonized by the same room-sourced microbial strains.</title>
        <authorList>
            <person name="Brooks B."/>
            <person name="Olm M.R."/>
            <person name="Firek B.A."/>
            <person name="Baker R."/>
            <person name="Thomas B.C."/>
            <person name="Morowitz M.J."/>
            <person name="Banfield J.F."/>
        </authorList>
    </citation>
    <scope>NUCLEOTIDE SEQUENCE [LARGE SCALE GENOMIC DNA]</scope>
    <source>
        <strain evidence="1">S2_005_002_R2_29</strain>
    </source>
</reference>
<accession>A0A2W5N1A6</accession>
<proteinExistence type="predicted"/>
<name>A0A2W5N1A6_9BACT</name>
<evidence type="ECO:0008006" key="3">
    <source>
        <dbReference type="Google" id="ProtNLM"/>
    </source>
</evidence>
<dbReference type="AlphaFoldDB" id="A0A2W5N1A6"/>
<evidence type="ECO:0000313" key="2">
    <source>
        <dbReference type="Proteomes" id="UP000249417"/>
    </source>
</evidence>
<protein>
    <recommendedName>
        <fullName evidence="3">DUF1704 domain-containing protein</fullName>
    </recommendedName>
</protein>
<gene>
    <name evidence="1" type="ORF">DI551_03640</name>
</gene>
<dbReference type="EMBL" id="QFQB01000015">
    <property type="protein sequence ID" value="PZQ47232.1"/>
    <property type="molecule type" value="Genomic_DNA"/>
</dbReference>
<dbReference type="Proteomes" id="UP000249417">
    <property type="component" value="Unassembled WGS sequence"/>
</dbReference>
<comment type="caution">
    <text evidence="1">The sequence shown here is derived from an EMBL/GenBank/DDBJ whole genome shotgun (WGS) entry which is preliminary data.</text>
</comment>
<sequence>MGLSQGLDAEFADVLNGWHDLEQSLGGGVIVDFNLSIWQSRRPFKDREEVLKTLTSILETPDAQSDRLFFQRVFGLRAYLQDVMNERTTPINEYLPATMGFKLVPFSQTEIIDELRAQATESLAKVGVDFNDALKGLAAVSGQILVDDIPSWFKRHFHEAIKKTNRLFPMAPDVPEPDVSFMEGKGLVRASISGIGKQFSIKFNKEVVQEASEESLEGTLKHEILGHAVQAALWTDQIAAGEWPIHRGLTCMAGFEMFQMEALAEYSQIHYSEKDDLRIAVQDYNFYTRCVTNNFNFMLLSGEESRDAAKRYYMDHTPWRDEEFTERRVNHLTGTSMSRCYSPVYGPGHRLMIHAMETMPESSRDSFMRAMYEGYMDAADVYDLALRMGAKPLTQFEPARPQEVQAIADKLELKA</sequence>
<organism evidence="1 2">
    <name type="scientific">Micavibrio aeruginosavorus</name>
    <dbReference type="NCBI Taxonomy" id="349221"/>
    <lineage>
        <taxon>Bacteria</taxon>
        <taxon>Pseudomonadati</taxon>
        <taxon>Bdellovibrionota</taxon>
        <taxon>Bdellovibrionia</taxon>
        <taxon>Bdellovibrionales</taxon>
        <taxon>Pseudobdellovibrionaceae</taxon>
        <taxon>Micavibrio</taxon>
    </lineage>
</organism>
<evidence type="ECO:0000313" key="1">
    <source>
        <dbReference type="EMBL" id="PZQ47232.1"/>
    </source>
</evidence>